<keyword evidence="4" id="KW-0804">Transcription</keyword>
<feature type="domain" description="SANT" evidence="8">
    <location>
        <begin position="44"/>
        <end position="95"/>
    </location>
</feature>
<reference evidence="12 13" key="1">
    <citation type="journal article" date="2020" name="bioRxiv">
        <title>Sequence and annotation of 42 cannabis genomes reveals extensive copy number variation in cannabinoid synthesis and pathogen resistance genes.</title>
        <authorList>
            <person name="Mckernan K.J."/>
            <person name="Helbert Y."/>
            <person name="Kane L.T."/>
            <person name="Ebling H."/>
            <person name="Zhang L."/>
            <person name="Liu B."/>
            <person name="Eaton Z."/>
            <person name="Mclaughlin S."/>
            <person name="Kingan S."/>
            <person name="Baybayan P."/>
            <person name="Concepcion G."/>
            <person name="Jordan M."/>
            <person name="Riva A."/>
            <person name="Barbazuk W."/>
            <person name="Harkins T."/>
        </authorList>
    </citation>
    <scope>NUCLEOTIDE SEQUENCE [LARGE SCALE GENOMIC DNA]</scope>
    <source>
        <strain evidence="12 13">cv. Jamaican Lion 4</strain>
        <strain evidence="11">Father</strain>
        <strain evidence="10">Mother</strain>
        <tissue evidence="10">Leaf</tissue>
    </source>
</reference>
<name>A0A7J6HFZ2_CANSA</name>
<dbReference type="Pfam" id="PF00249">
    <property type="entry name" value="Myb_DNA-binding"/>
    <property type="match status" value="1"/>
</dbReference>
<dbReference type="EMBL" id="JAATIP010000011">
    <property type="protein sequence ID" value="KAF4394237.1"/>
    <property type="molecule type" value="Genomic_DNA"/>
</dbReference>
<evidence type="ECO:0000313" key="10">
    <source>
        <dbReference type="EMBL" id="KAF4394237.1"/>
    </source>
</evidence>
<dbReference type="InterPro" id="IPR017930">
    <property type="entry name" value="Myb_dom"/>
</dbReference>
<dbReference type="Proteomes" id="UP000583929">
    <property type="component" value="Unassembled WGS sequence"/>
</dbReference>
<evidence type="ECO:0000313" key="11">
    <source>
        <dbReference type="EMBL" id="KAF4404527.1"/>
    </source>
</evidence>
<dbReference type="InterPro" id="IPR017884">
    <property type="entry name" value="SANT_dom"/>
</dbReference>
<evidence type="ECO:0000256" key="4">
    <source>
        <dbReference type="ARBA" id="ARBA00023163"/>
    </source>
</evidence>
<organism evidence="10 12">
    <name type="scientific">Cannabis sativa</name>
    <name type="common">Hemp</name>
    <name type="synonym">Marijuana</name>
    <dbReference type="NCBI Taxonomy" id="3483"/>
    <lineage>
        <taxon>Eukaryota</taxon>
        <taxon>Viridiplantae</taxon>
        <taxon>Streptophyta</taxon>
        <taxon>Embryophyta</taxon>
        <taxon>Tracheophyta</taxon>
        <taxon>Spermatophyta</taxon>
        <taxon>Magnoliopsida</taxon>
        <taxon>eudicotyledons</taxon>
        <taxon>Gunneridae</taxon>
        <taxon>Pentapetalae</taxon>
        <taxon>rosids</taxon>
        <taxon>fabids</taxon>
        <taxon>Rosales</taxon>
        <taxon>Cannabaceae</taxon>
        <taxon>Cannabis</taxon>
    </lineage>
</organism>
<dbReference type="PROSITE" id="PS51294">
    <property type="entry name" value="HTH_MYB"/>
    <property type="match status" value="1"/>
</dbReference>
<evidence type="ECO:0000259" key="8">
    <source>
        <dbReference type="PROSITE" id="PS51293"/>
    </source>
</evidence>
<keyword evidence="3" id="KW-0238">DNA-binding</keyword>
<keyword evidence="13" id="KW-1185">Reference proteome</keyword>
<dbReference type="InterPro" id="IPR006447">
    <property type="entry name" value="Myb_dom_plants"/>
</dbReference>
<evidence type="ECO:0000256" key="1">
    <source>
        <dbReference type="ARBA" id="ARBA00004123"/>
    </source>
</evidence>
<evidence type="ECO:0000313" key="13">
    <source>
        <dbReference type="Proteomes" id="UP000583929"/>
    </source>
</evidence>
<sequence>EERSNMVCFFCLLFPLDTKQSEDMGLTEIYDSAPKARKPYTITKQREKWTEEEHQKFLDALKLYGRGWRQIEEHVGTKTAVQIRSHAQKFFSKVVRGSIGNVEGSVQPIAIPPPRPKKKPKHPYPRKSVDLFNLSILHQSERSPSPSLVHTDKGVKSPTSVLSSHGSDAVGSATSDQNNRSSSMSRTTDLHSIILSPFEKNNGHLLSKSSNEEKSSLPENQFSDCSTMENVLCLKCESGAKNTKHTEEETKLSTSTSFKIFGKIVLLSDLEKGSPSGVEGSKTLQTDQMPVSELSPDQLGTDLCLGGIVSDCHLLACGASINLLEQQKEDSNAVKGNASMLQWSLYQTPCNYIIADNIPSVEQTFLSSCAEGKTKDKEVQKERSCTGSNEGSASGIETLGDTNIEAVNSFSQEPPTKVSVEPCNSRKGFVPYKRCLAERDNVSSMKPNDRERQKIRVC</sequence>
<feature type="domain" description="HTH myb-type" evidence="9">
    <location>
        <begin position="41"/>
        <end position="95"/>
    </location>
</feature>
<evidence type="ECO:0000256" key="2">
    <source>
        <dbReference type="ARBA" id="ARBA00023015"/>
    </source>
</evidence>
<feature type="region of interest" description="Disordered" evidence="6">
    <location>
        <begin position="104"/>
        <end position="126"/>
    </location>
</feature>
<dbReference type="CDD" id="cd00167">
    <property type="entry name" value="SANT"/>
    <property type="match status" value="1"/>
</dbReference>
<dbReference type="SMART" id="SM00717">
    <property type="entry name" value="SANT"/>
    <property type="match status" value="1"/>
</dbReference>
<accession>A0A7J6HFZ2</accession>
<dbReference type="NCBIfam" id="TIGR01557">
    <property type="entry name" value="myb_SHAQKYF"/>
    <property type="match status" value="1"/>
</dbReference>
<protein>
    <submittedName>
        <fullName evidence="10">Uncharacterized protein</fullName>
    </submittedName>
</protein>
<dbReference type="PROSITE" id="PS51293">
    <property type="entry name" value="SANT"/>
    <property type="match status" value="1"/>
</dbReference>
<evidence type="ECO:0000256" key="3">
    <source>
        <dbReference type="ARBA" id="ARBA00023125"/>
    </source>
</evidence>
<dbReference type="SUPFAM" id="SSF46689">
    <property type="entry name" value="Homeodomain-like"/>
    <property type="match status" value="1"/>
</dbReference>
<keyword evidence="5" id="KW-0539">Nucleus</keyword>
<evidence type="ECO:0000259" key="7">
    <source>
        <dbReference type="PROSITE" id="PS50090"/>
    </source>
</evidence>
<dbReference type="FunFam" id="1.10.10.60:FF:000023">
    <property type="entry name" value="protein REVEILLE 6 isoform X1"/>
    <property type="match status" value="1"/>
</dbReference>
<dbReference type="Proteomes" id="UP000525078">
    <property type="component" value="Unassembled WGS sequence"/>
</dbReference>
<evidence type="ECO:0000259" key="9">
    <source>
        <dbReference type="PROSITE" id="PS51294"/>
    </source>
</evidence>
<dbReference type="PANTHER" id="PTHR12802">
    <property type="entry name" value="SWI/SNF COMPLEX-RELATED"/>
    <property type="match status" value="1"/>
</dbReference>
<dbReference type="GO" id="GO:0005634">
    <property type="term" value="C:nucleus"/>
    <property type="evidence" value="ECO:0007669"/>
    <property type="project" value="UniProtKB-SubCell"/>
</dbReference>
<dbReference type="EMBL" id="JAATIQ010000001">
    <property type="protein sequence ID" value="KAF4404527.1"/>
    <property type="molecule type" value="Genomic_DNA"/>
</dbReference>
<evidence type="ECO:0000256" key="6">
    <source>
        <dbReference type="SAM" id="MobiDB-lite"/>
    </source>
</evidence>
<dbReference type="GO" id="GO:0010468">
    <property type="term" value="P:regulation of gene expression"/>
    <property type="evidence" value="ECO:0007669"/>
    <property type="project" value="UniProtKB-ARBA"/>
</dbReference>
<comment type="subcellular location">
    <subcellularLocation>
        <location evidence="1">Nucleus</location>
    </subcellularLocation>
</comment>
<feature type="compositionally biased region" description="Basic residues" evidence="6">
    <location>
        <begin position="115"/>
        <end position="125"/>
    </location>
</feature>
<feature type="non-terminal residue" evidence="10">
    <location>
        <position position="1"/>
    </location>
</feature>
<evidence type="ECO:0000313" key="12">
    <source>
        <dbReference type="Proteomes" id="UP000525078"/>
    </source>
</evidence>
<dbReference type="InterPro" id="IPR009057">
    <property type="entry name" value="Homeodomain-like_sf"/>
</dbReference>
<gene>
    <name evidence="10" type="ORF">F8388_005871</name>
    <name evidence="11" type="ORF">G4B88_005913</name>
</gene>
<comment type="caution">
    <text evidence="10">The sequence shown here is derived from an EMBL/GenBank/DDBJ whole genome shotgun (WGS) entry which is preliminary data.</text>
</comment>
<dbReference type="PANTHER" id="PTHR12802:SF175">
    <property type="entry name" value="PROTEIN REVEILLE 2"/>
    <property type="match status" value="1"/>
</dbReference>
<feature type="compositionally biased region" description="Polar residues" evidence="6">
    <location>
        <begin position="157"/>
        <end position="187"/>
    </location>
</feature>
<keyword evidence="2" id="KW-0805">Transcription regulation</keyword>
<feature type="region of interest" description="Disordered" evidence="6">
    <location>
        <begin position="141"/>
        <end position="187"/>
    </location>
</feature>
<dbReference type="InterPro" id="IPR001005">
    <property type="entry name" value="SANT/Myb"/>
</dbReference>
<dbReference type="Gene3D" id="1.10.10.60">
    <property type="entry name" value="Homeodomain-like"/>
    <property type="match status" value="1"/>
</dbReference>
<dbReference type="PROSITE" id="PS50090">
    <property type="entry name" value="MYB_LIKE"/>
    <property type="match status" value="1"/>
</dbReference>
<proteinExistence type="predicted"/>
<evidence type="ECO:0000256" key="5">
    <source>
        <dbReference type="ARBA" id="ARBA00023242"/>
    </source>
</evidence>
<feature type="domain" description="Myb-like" evidence="7">
    <location>
        <begin position="41"/>
        <end position="91"/>
    </location>
</feature>
<dbReference type="GO" id="GO:0003677">
    <property type="term" value="F:DNA binding"/>
    <property type="evidence" value="ECO:0007669"/>
    <property type="project" value="UniProtKB-KW"/>
</dbReference>
<dbReference type="AlphaFoldDB" id="A0A7J6HFZ2"/>